<reference evidence="1 2" key="1">
    <citation type="submission" date="2019-04" db="EMBL/GenBank/DDBJ databases">
        <title>Genome sequence of Bacillus hwajinpoensis strain Y2.</title>
        <authorList>
            <person name="Fair J.L."/>
            <person name="Maclea K.S."/>
        </authorList>
    </citation>
    <scope>NUCLEOTIDE SEQUENCE [LARGE SCALE GENOMIC DNA]</scope>
    <source>
        <strain evidence="1 2">Y2</strain>
    </source>
</reference>
<dbReference type="InterPro" id="IPR021848">
    <property type="entry name" value="HODM_asu-like"/>
</dbReference>
<protein>
    <submittedName>
        <fullName evidence="1">DUF3445 domain-containing protein</fullName>
    </submittedName>
</protein>
<name>A0A4U1MFH8_9BACL</name>
<sequence length="317" mass="37326">MSVKVEQFPFPFTEDRYAYSNNSSLLKPARSITITDHYLKEIQLKRELLQANHKRCFRSLPISLESQWEAMRRIFAELAQSESEHFSLEKRGNEYRFQNHLLGEEERFTYRDSSSIELQPLDIAGRHVQEDLIIMGDRHDGLFLEAGQLCFPSNWSLTFVLGMEFKSIHTPVPGIDQNDFISKVERFISRIRLNEAWERKNWSMTISNMLDTPLETYANWGKLRLKVTDKNVGEMVHLRVEVQRLLRLPMTNDILFSIHTYLLSLNDLIQNDLWLKRLYTTIQFLSDDIAEYKGIALYKNELIQFLEKTLNEKGLSL</sequence>
<dbReference type="Pfam" id="PF11927">
    <property type="entry name" value="HODM_asu-like"/>
    <property type="match status" value="1"/>
</dbReference>
<evidence type="ECO:0000313" key="2">
    <source>
        <dbReference type="Proteomes" id="UP000310541"/>
    </source>
</evidence>
<organism evidence="1 2">
    <name type="scientific">Guptibacillus hwajinpoensis</name>
    <dbReference type="NCBI Taxonomy" id="208199"/>
    <lineage>
        <taxon>Bacteria</taxon>
        <taxon>Bacillati</taxon>
        <taxon>Bacillota</taxon>
        <taxon>Bacilli</taxon>
        <taxon>Bacillales</taxon>
        <taxon>Guptibacillaceae</taxon>
        <taxon>Guptibacillus</taxon>
    </lineage>
</organism>
<dbReference type="Proteomes" id="UP000310541">
    <property type="component" value="Unassembled WGS sequence"/>
</dbReference>
<comment type="caution">
    <text evidence="1">The sequence shown here is derived from an EMBL/GenBank/DDBJ whole genome shotgun (WGS) entry which is preliminary data.</text>
</comment>
<gene>
    <name evidence="1" type="ORF">FBF83_12040</name>
</gene>
<evidence type="ECO:0000313" key="1">
    <source>
        <dbReference type="EMBL" id="TKD69989.1"/>
    </source>
</evidence>
<dbReference type="EMBL" id="SWFM01000003">
    <property type="protein sequence ID" value="TKD69989.1"/>
    <property type="molecule type" value="Genomic_DNA"/>
</dbReference>
<dbReference type="OrthoDB" id="5242510at2"/>
<accession>A0A4U1MFH8</accession>
<dbReference type="AlphaFoldDB" id="A0A4U1MFH8"/>
<proteinExistence type="predicted"/>
<dbReference type="RefSeq" id="WP_136947407.1">
    <property type="nucleotide sequence ID" value="NZ_SWFM01000003.1"/>
</dbReference>